<evidence type="ECO:0000313" key="1">
    <source>
        <dbReference type="EMBL" id="BAW17489.1"/>
    </source>
</evidence>
<dbReference type="Pfam" id="PF16895">
    <property type="entry name" value="DUF5085"/>
    <property type="match status" value="1"/>
</dbReference>
<dbReference type="EMBL" id="AP014880">
    <property type="protein sequence ID" value="BAW17489.1"/>
    <property type="molecule type" value="Genomic_DNA"/>
</dbReference>
<organism evidence="1 2">
    <name type="scientific">Streptococcus intermedius</name>
    <dbReference type="NCBI Taxonomy" id="1338"/>
    <lineage>
        <taxon>Bacteria</taxon>
        <taxon>Bacillati</taxon>
        <taxon>Bacillota</taxon>
        <taxon>Bacilli</taxon>
        <taxon>Lactobacillales</taxon>
        <taxon>Streptococcaceae</taxon>
        <taxon>Streptococcus</taxon>
        <taxon>Streptococcus anginosus group</taxon>
    </lineage>
</organism>
<dbReference type="InterPro" id="IPR031664">
    <property type="entry name" value="DUF5085"/>
</dbReference>
<proteinExistence type="predicted"/>
<sequence>MIVGVNQSLQYTNVISRYYQMDYDEFSDAFSDFLTTVLSAGYHIKDSLFYAILTDITVKTDMVIQVFVPVEEEQIYALQEEYSYQTYFQVLDMVGSRVEGDSEKGFEAGLSKIVSFIVENDLEDRTPPFFVVRVDEEKTYTDILIGVR</sequence>
<name>A0AAD1FJW1_STRIT</name>
<accession>A0AAD1FJW1</accession>
<protein>
    <recommendedName>
        <fullName evidence="3">DUF5085 domain-containing protein</fullName>
    </recommendedName>
</protein>
<dbReference type="AlphaFoldDB" id="A0AAD1FJW1"/>
<evidence type="ECO:0008006" key="3">
    <source>
        <dbReference type="Google" id="ProtNLM"/>
    </source>
</evidence>
<dbReference type="RefSeq" id="WP_009569206.1">
    <property type="nucleotide sequence ID" value="NZ_AP014880.1"/>
</dbReference>
<reference evidence="1 2" key="1">
    <citation type="journal article" date="2017" name="Infect. Immun.">
        <title>Characterization of the Pathogenicity of Streptococcus intermedius TYG1620 Isolated from a Human Brain Abscess Based on the Complete Genome Sequence with Transcriptome Analysis and Transposon Mutagenesis in a Murine Subcutaneous Abscess Model.</title>
        <authorList>
            <person name="Hasegawa N."/>
            <person name="Sekizuka T."/>
            <person name="Sugi Y."/>
            <person name="Kawakami N."/>
            <person name="Ogasawara Y."/>
            <person name="Kato K."/>
            <person name="Yamashita A."/>
            <person name="Takeuchi F."/>
            <person name="Kuroda M."/>
        </authorList>
    </citation>
    <scope>NUCLEOTIDE SEQUENCE [LARGE SCALE GENOMIC DNA]</scope>
    <source>
        <strain evidence="1 2">TYG1620</strain>
    </source>
</reference>
<evidence type="ECO:0000313" key="2">
    <source>
        <dbReference type="Proteomes" id="UP000217792"/>
    </source>
</evidence>
<gene>
    <name evidence="1" type="ORF">SITYG_15100</name>
</gene>
<dbReference type="Proteomes" id="UP000217792">
    <property type="component" value="Chromosome"/>
</dbReference>